<evidence type="ECO:0000256" key="2">
    <source>
        <dbReference type="SAM" id="SignalP"/>
    </source>
</evidence>
<reference evidence="3 4" key="1">
    <citation type="submission" date="2019-01" db="EMBL/GenBank/DDBJ databases">
        <title>Lactibacter flavus gen. nov., sp. nov., a novel bacterium of the family Propionibacteriaceae isolated from raw milk and dairy products.</title>
        <authorList>
            <person name="Huptas C."/>
            <person name="Wenning M."/>
            <person name="Breitenwieser F."/>
            <person name="Doll E."/>
            <person name="Von Neubeck M."/>
            <person name="Busse H.-J."/>
            <person name="Scherer S."/>
        </authorList>
    </citation>
    <scope>NUCLEOTIDE SEQUENCE [LARGE SCALE GENOMIC DNA]</scope>
    <source>
        <strain evidence="3 4">KCTC 33808</strain>
    </source>
</reference>
<feature type="signal peptide" evidence="2">
    <location>
        <begin position="1"/>
        <end position="26"/>
    </location>
</feature>
<dbReference type="Proteomes" id="UP000292373">
    <property type="component" value="Unassembled WGS sequence"/>
</dbReference>
<sequence>MTIKRIAAALATAACVTLVAVVPAVAGPKAAPEATRPDAPGRPAASGMTDVSFCVDDTALNFKRMVVEEWPADKAAQLHVPGLLVIDEKDVWLTAAVEHPIGEGVCNNLPKRVLTDEPLPPTDGPDENEGPDPNDPIEPTILDLADGWATDVAYFTGQGSTVACAISPDEVRCDIPMEYTGTLPEASEACPGDGLDWVTYVRLADGEASYGCATDPASLPYEGEFTRWVEAFGIGGYVPSAYYGDAQVASLDYGAGLRWGDFQCVNCEDTVECTNTATGHGMDLSPRTIVTR</sequence>
<comment type="caution">
    <text evidence="3">The sequence shown here is derived from an EMBL/GenBank/DDBJ whole genome shotgun (WGS) entry which is preliminary data.</text>
</comment>
<accession>A0A4Q9KFH8</accession>
<organism evidence="3 4">
    <name type="scientific">Propioniciclava sinopodophylli</name>
    <dbReference type="NCBI Taxonomy" id="1837344"/>
    <lineage>
        <taxon>Bacteria</taxon>
        <taxon>Bacillati</taxon>
        <taxon>Actinomycetota</taxon>
        <taxon>Actinomycetes</taxon>
        <taxon>Propionibacteriales</taxon>
        <taxon>Propionibacteriaceae</taxon>
        <taxon>Propioniciclava</taxon>
    </lineage>
</organism>
<evidence type="ECO:0000313" key="3">
    <source>
        <dbReference type="EMBL" id="TBT85903.1"/>
    </source>
</evidence>
<proteinExistence type="predicted"/>
<evidence type="ECO:0000256" key="1">
    <source>
        <dbReference type="SAM" id="MobiDB-lite"/>
    </source>
</evidence>
<dbReference type="EMBL" id="SDMQ01000004">
    <property type="protein sequence ID" value="TBT85903.1"/>
    <property type="molecule type" value="Genomic_DNA"/>
</dbReference>
<keyword evidence="2" id="KW-0732">Signal</keyword>
<gene>
    <name evidence="3" type="ORF">ET989_05470</name>
</gene>
<keyword evidence="4" id="KW-1185">Reference proteome</keyword>
<dbReference type="OrthoDB" id="495539at2"/>
<name>A0A4Q9KFH8_9ACTN</name>
<protein>
    <submittedName>
        <fullName evidence="3">Uncharacterized protein</fullName>
    </submittedName>
</protein>
<evidence type="ECO:0000313" key="4">
    <source>
        <dbReference type="Proteomes" id="UP000292373"/>
    </source>
</evidence>
<feature type="chain" id="PRO_5020477954" evidence="2">
    <location>
        <begin position="27"/>
        <end position="292"/>
    </location>
</feature>
<dbReference type="AlphaFoldDB" id="A0A4Q9KFH8"/>
<feature type="region of interest" description="Disordered" evidence="1">
    <location>
        <begin position="107"/>
        <end position="136"/>
    </location>
</feature>
<dbReference type="RefSeq" id="WP_131167552.1">
    <property type="nucleotide sequence ID" value="NZ_SDMQ01000004.1"/>
</dbReference>
<feature type="region of interest" description="Disordered" evidence="1">
    <location>
        <begin position="29"/>
        <end position="48"/>
    </location>
</feature>